<evidence type="ECO:0000256" key="13">
    <source>
        <dbReference type="ARBA" id="ARBA00022884"/>
    </source>
</evidence>
<dbReference type="GO" id="GO:0008233">
    <property type="term" value="F:peptidase activity"/>
    <property type="evidence" value="ECO:0007669"/>
    <property type="project" value="UniProtKB-KW"/>
</dbReference>
<dbReference type="GO" id="GO:0003723">
    <property type="term" value="F:RNA binding"/>
    <property type="evidence" value="ECO:0007669"/>
    <property type="project" value="UniProtKB-KW"/>
</dbReference>
<evidence type="ECO:0000256" key="9">
    <source>
        <dbReference type="ARBA" id="ARBA00022759"/>
    </source>
</evidence>
<dbReference type="GO" id="GO:0005634">
    <property type="term" value="C:nucleus"/>
    <property type="evidence" value="ECO:0007669"/>
    <property type="project" value="UniProtKB-ARBA"/>
</dbReference>
<dbReference type="InterPro" id="IPR036397">
    <property type="entry name" value="RNaseH_sf"/>
</dbReference>
<comment type="catalytic activity">
    <reaction evidence="20">
        <text>DNA(n) + a 2'-deoxyribonucleoside 5'-triphosphate = DNA(n+1) + diphosphate</text>
        <dbReference type="Rhea" id="RHEA:22508"/>
        <dbReference type="Rhea" id="RHEA-COMP:17339"/>
        <dbReference type="Rhea" id="RHEA-COMP:17340"/>
        <dbReference type="ChEBI" id="CHEBI:33019"/>
        <dbReference type="ChEBI" id="CHEBI:61560"/>
        <dbReference type="ChEBI" id="CHEBI:173112"/>
        <dbReference type="EC" id="2.7.7.49"/>
    </reaction>
</comment>
<evidence type="ECO:0000256" key="21">
    <source>
        <dbReference type="ARBA" id="ARBA00049244"/>
    </source>
</evidence>
<keyword evidence="18" id="KW-0233">DNA recombination</keyword>
<keyword evidence="15" id="KW-0695">RNA-directed DNA polymerase</keyword>
<dbReference type="InterPro" id="IPR012337">
    <property type="entry name" value="RNaseH-like_sf"/>
</dbReference>
<dbReference type="InterPro" id="IPR001584">
    <property type="entry name" value="Integrase_cat-core"/>
</dbReference>
<dbReference type="GO" id="GO:0004519">
    <property type="term" value="F:endonuclease activity"/>
    <property type="evidence" value="ECO:0007669"/>
    <property type="project" value="UniProtKB-KW"/>
</dbReference>
<keyword evidence="17" id="KW-0917">Virion maturation</keyword>
<keyword evidence="9" id="KW-0255">Endonuclease</keyword>
<dbReference type="InterPro" id="IPR013103">
    <property type="entry name" value="RVT_2"/>
</dbReference>
<dbReference type="GO" id="GO:0032196">
    <property type="term" value="P:transposition"/>
    <property type="evidence" value="ECO:0007669"/>
    <property type="project" value="UniProtKB-KW"/>
</dbReference>
<keyword evidence="13" id="KW-0694">RNA-binding</keyword>
<keyword evidence="6" id="KW-0540">Nuclease</keyword>
<reference evidence="24 25" key="1">
    <citation type="submission" date="2017-11" db="EMBL/GenBank/DDBJ databases">
        <title>De novo assembly and phasing of dikaryotic genomes from two isolates of Puccinia coronata f. sp. avenae, the causal agent of oat crown rust.</title>
        <authorList>
            <person name="Miller M.E."/>
            <person name="Zhang Y."/>
            <person name="Omidvar V."/>
            <person name="Sperschneider J."/>
            <person name="Schwessinger B."/>
            <person name="Raley C."/>
            <person name="Palmer J.M."/>
            <person name="Garnica D."/>
            <person name="Upadhyaya N."/>
            <person name="Rathjen J."/>
            <person name="Taylor J.M."/>
            <person name="Park R.F."/>
            <person name="Dodds P.N."/>
            <person name="Hirsch C.D."/>
            <person name="Kianian S.F."/>
            <person name="Figueroa M."/>
        </authorList>
    </citation>
    <scope>NUCLEOTIDE SEQUENCE [LARGE SCALE GENOMIC DNA]</scope>
    <source>
        <strain evidence="24">12SD80</strain>
    </source>
</reference>
<dbReference type="GO" id="GO:0015074">
    <property type="term" value="P:DNA integration"/>
    <property type="evidence" value="ECO:0007669"/>
    <property type="project" value="UniProtKB-KW"/>
</dbReference>
<gene>
    <name evidence="24" type="ORF">PCASD_04818</name>
</gene>
<evidence type="ECO:0000313" key="24">
    <source>
        <dbReference type="EMBL" id="PLW45802.1"/>
    </source>
</evidence>
<evidence type="ECO:0000256" key="18">
    <source>
        <dbReference type="ARBA" id="ARBA00023172"/>
    </source>
</evidence>
<dbReference type="EMBL" id="PGCI01000045">
    <property type="protein sequence ID" value="PLW45802.1"/>
    <property type="molecule type" value="Genomic_DNA"/>
</dbReference>
<accession>A0A2N5V746</accession>
<dbReference type="Pfam" id="PF22936">
    <property type="entry name" value="Pol_BBD"/>
    <property type="match status" value="1"/>
</dbReference>
<keyword evidence="12" id="KW-0460">Magnesium</keyword>
<dbReference type="GO" id="GO:0005524">
    <property type="term" value="F:ATP binding"/>
    <property type="evidence" value="ECO:0007669"/>
    <property type="project" value="UniProtKB-KW"/>
</dbReference>
<evidence type="ECO:0000256" key="11">
    <source>
        <dbReference type="ARBA" id="ARBA00022840"/>
    </source>
</evidence>
<evidence type="ECO:0000256" key="12">
    <source>
        <dbReference type="ARBA" id="ARBA00022842"/>
    </source>
</evidence>
<keyword evidence="11" id="KW-0067">ATP-binding</keyword>
<keyword evidence="14" id="KW-0229">DNA integration</keyword>
<dbReference type="Proteomes" id="UP000235392">
    <property type="component" value="Unassembled WGS sequence"/>
</dbReference>
<feature type="domain" description="Integrase catalytic" evidence="23">
    <location>
        <begin position="333"/>
        <end position="430"/>
    </location>
</feature>
<evidence type="ECO:0000313" key="25">
    <source>
        <dbReference type="Proteomes" id="UP000235392"/>
    </source>
</evidence>
<keyword evidence="10" id="KW-0378">Hydrolase</keyword>
<dbReference type="GO" id="GO:0003964">
    <property type="term" value="F:RNA-directed DNA polymerase activity"/>
    <property type="evidence" value="ECO:0007669"/>
    <property type="project" value="UniProtKB-KW"/>
</dbReference>
<dbReference type="InterPro" id="IPR054722">
    <property type="entry name" value="PolX-like_BBD"/>
</dbReference>
<keyword evidence="3" id="KW-1188">Viral release from host cell</keyword>
<keyword evidence="2" id="KW-0815">Transposition</keyword>
<evidence type="ECO:0000256" key="17">
    <source>
        <dbReference type="ARBA" id="ARBA00023113"/>
    </source>
</evidence>
<comment type="function">
    <text evidence="1">The aspartyl protease (PR) mediates the proteolytic cleavages of the Gag and Gag-Pol polyproteins after assembly of the VLP.</text>
</comment>
<evidence type="ECO:0000256" key="16">
    <source>
        <dbReference type="ARBA" id="ARBA00022932"/>
    </source>
</evidence>
<protein>
    <recommendedName>
        <fullName evidence="23">Integrase catalytic domain-containing protein</fullName>
    </recommendedName>
</protein>
<dbReference type="PANTHER" id="PTHR42648:SF11">
    <property type="entry name" value="TRANSPOSON TY4-P GAG-POL POLYPROTEIN"/>
    <property type="match status" value="1"/>
</dbReference>
<evidence type="ECO:0000256" key="4">
    <source>
        <dbReference type="ARBA" id="ARBA00022670"/>
    </source>
</evidence>
<feature type="region of interest" description="Disordered" evidence="22">
    <location>
        <begin position="422"/>
        <end position="461"/>
    </location>
</feature>
<evidence type="ECO:0000256" key="7">
    <source>
        <dbReference type="ARBA" id="ARBA00022723"/>
    </source>
</evidence>
<keyword evidence="7" id="KW-0479">Metal-binding</keyword>
<evidence type="ECO:0000256" key="8">
    <source>
        <dbReference type="ARBA" id="ARBA00022741"/>
    </source>
</evidence>
<dbReference type="Gene3D" id="3.30.420.10">
    <property type="entry name" value="Ribonuclease H-like superfamily/Ribonuclease H"/>
    <property type="match status" value="1"/>
</dbReference>
<keyword evidence="4" id="KW-0645">Protease</keyword>
<dbReference type="Pfam" id="PF07727">
    <property type="entry name" value="RVT_2"/>
    <property type="match status" value="1"/>
</dbReference>
<dbReference type="GO" id="GO:0003887">
    <property type="term" value="F:DNA-directed DNA polymerase activity"/>
    <property type="evidence" value="ECO:0007669"/>
    <property type="project" value="UniProtKB-KW"/>
</dbReference>
<comment type="caution">
    <text evidence="24">The sequence shown here is derived from an EMBL/GenBank/DDBJ whole genome shotgun (WGS) entry which is preliminary data.</text>
</comment>
<dbReference type="PROSITE" id="PS50994">
    <property type="entry name" value="INTEGRASE"/>
    <property type="match status" value="1"/>
</dbReference>
<evidence type="ECO:0000259" key="23">
    <source>
        <dbReference type="PROSITE" id="PS50994"/>
    </source>
</evidence>
<keyword evidence="16" id="KW-0808">Transferase</keyword>
<sequence>MRVVLRDIEAAEIELPPAIISYVMLGKLMKAKESDQIVDKIALSKDSVETPHLVLDTLQTFTTHHLNKEMTVSTPAALISSLASTSTVAFPSKVVHFCGSGWRNPLVTSHKEEQCFHKYPHLKTQKDRRPTNASASFAHSAALIASSVKLPNHTFVLDSAATHHMLRDRSLFTSFKSGSISIMTGNSSAPLLATGFGLATILCDGKPVLLDECLFVPEILQQLISLVRLLSTSLTIVKSRNSFQLLQDTNLSLRGVIKENLLYVDVSSSGTCLCSWADVGATLWHNRLGHPSLQVLKHLCLPSPKDDNCNSDALEEFKLLLAMMENVQGTTLKEIVSDRGGEFVDQAFKDFTSTCGIVHVLSPPYTPQHNGFTERANQTNIEKARCILMSSSLPRLYWAEAVSTSVFISNLLPTPSQENLSPYELWADAGPPSDDSDSYATPDASPPPALPPPPPLASSRPRQEIIGDVSEANIVTGSRCPRAFVREAATTVPTHFHQAVGGPDSKKWTSAINKELSVMERLNFWTVVNLHPSIKTAGTTWVLWVKLSPPDGAPEFKARLCAQGFSQTYGVDYSKIFAPTGRLNSLRALISHASVNRLQFEQLNVKTAFLNADLDKTAHLSIPQGVSLDQKQFCLCLNEAIYGLKQAPLAWYNCLLCWLVSVGFVISLSDSCVFYCSAPTPVWLFLHLNDINVFGQDVSSFKVEISAEFNMKDLGQADLLLGIKIHHQPDAVVLLQSHLVLSLLNLYGMANCRPCATPLVPNLHLNSSLVEQADCFKALGVNYRSAIGALSYLRIHPSQMEIKAVNLFHLEWKNAWSWTS</sequence>
<evidence type="ECO:0000256" key="10">
    <source>
        <dbReference type="ARBA" id="ARBA00022801"/>
    </source>
</evidence>
<dbReference type="GO" id="GO:0006508">
    <property type="term" value="P:proteolysis"/>
    <property type="evidence" value="ECO:0007669"/>
    <property type="project" value="UniProtKB-KW"/>
</dbReference>
<evidence type="ECO:0000256" key="14">
    <source>
        <dbReference type="ARBA" id="ARBA00022908"/>
    </source>
</evidence>
<name>A0A2N5V746_9BASI</name>
<evidence type="ECO:0000256" key="2">
    <source>
        <dbReference type="ARBA" id="ARBA00022578"/>
    </source>
</evidence>
<keyword evidence="5" id="KW-0548">Nucleotidyltransferase</keyword>
<proteinExistence type="predicted"/>
<feature type="compositionally biased region" description="Pro residues" evidence="22">
    <location>
        <begin position="444"/>
        <end position="456"/>
    </location>
</feature>
<evidence type="ECO:0000256" key="19">
    <source>
        <dbReference type="ARBA" id="ARBA00023268"/>
    </source>
</evidence>
<dbReference type="PANTHER" id="PTHR42648">
    <property type="entry name" value="TRANSPOSASE, PUTATIVE-RELATED"/>
    <property type="match status" value="1"/>
</dbReference>
<evidence type="ECO:0000256" key="15">
    <source>
        <dbReference type="ARBA" id="ARBA00022918"/>
    </source>
</evidence>
<evidence type="ECO:0000256" key="1">
    <source>
        <dbReference type="ARBA" id="ARBA00002180"/>
    </source>
</evidence>
<evidence type="ECO:0000256" key="3">
    <source>
        <dbReference type="ARBA" id="ARBA00022612"/>
    </source>
</evidence>
<organism evidence="24 25">
    <name type="scientific">Puccinia coronata f. sp. avenae</name>
    <dbReference type="NCBI Taxonomy" id="200324"/>
    <lineage>
        <taxon>Eukaryota</taxon>
        <taxon>Fungi</taxon>
        <taxon>Dikarya</taxon>
        <taxon>Basidiomycota</taxon>
        <taxon>Pucciniomycotina</taxon>
        <taxon>Pucciniomycetes</taxon>
        <taxon>Pucciniales</taxon>
        <taxon>Pucciniaceae</taxon>
        <taxon>Puccinia</taxon>
    </lineage>
</organism>
<dbReference type="GO" id="GO:0006310">
    <property type="term" value="P:DNA recombination"/>
    <property type="evidence" value="ECO:0007669"/>
    <property type="project" value="UniProtKB-KW"/>
</dbReference>
<dbReference type="GO" id="GO:0046872">
    <property type="term" value="F:metal ion binding"/>
    <property type="evidence" value="ECO:0007669"/>
    <property type="project" value="UniProtKB-KW"/>
</dbReference>
<keyword evidence="19" id="KW-0511">Multifunctional enzyme</keyword>
<keyword evidence="8" id="KW-0547">Nucleotide-binding</keyword>
<dbReference type="SUPFAM" id="SSF53098">
    <property type="entry name" value="Ribonuclease H-like"/>
    <property type="match status" value="1"/>
</dbReference>
<evidence type="ECO:0000256" key="6">
    <source>
        <dbReference type="ARBA" id="ARBA00022722"/>
    </source>
</evidence>
<dbReference type="InterPro" id="IPR039537">
    <property type="entry name" value="Retrotran_Ty1/copia-like"/>
</dbReference>
<dbReference type="AlphaFoldDB" id="A0A2N5V746"/>
<evidence type="ECO:0000256" key="20">
    <source>
        <dbReference type="ARBA" id="ARBA00048173"/>
    </source>
</evidence>
<evidence type="ECO:0000256" key="22">
    <source>
        <dbReference type="SAM" id="MobiDB-lite"/>
    </source>
</evidence>
<keyword evidence="16" id="KW-0239">DNA-directed DNA polymerase</keyword>
<evidence type="ECO:0000256" key="5">
    <source>
        <dbReference type="ARBA" id="ARBA00022695"/>
    </source>
</evidence>
<comment type="catalytic activity">
    <reaction evidence="21">
        <text>DNA(n) + a 2'-deoxyribonucleoside 5'-triphosphate = DNA(n+1) + diphosphate</text>
        <dbReference type="Rhea" id="RHEA:22508"/>
        <dbReference type="Rhea" id="RHEA-COMP:17339"/>
        <dbReference type="Rhea" id="RHEA-COMP:17340"/>
        <dbReference type="ChEBI" id="CHEBI:33019"/>
        <dbReference type="ChEBI" id="CHEBI:61560"/>
        <dbReference type="ChEBI" id="CHEBI:173112"/>
        <dbReference type="EC" id="2.7.7.7"/>
    </reaction>
</comment>